<dbReference type="AlphaFoldDB" id="A0A1B0BMX6"/>
<sequence length="148" mass="16773">MFPTAYYAMSVSGFGHRSRTDTYIKLLTPPNEFFNCIYLYVVIQTQTSSSLLYSGVLGLILFYDFLTLSCEHRRLLAGSWMHAFSPHQPPLASPMCAAEILKCLTMAISEQFLLKAYSHYCAYLLYVRTTTTTINTTTITCCFVVQTL</sequence>
<proteinExistence type="predicted"/>
<protein>
    <submittedName>
        <fullName evidence="1">Uncharacterized protein</fullName>
    </submittedName>
</protein>
<reference evidence="2" key="1">
    <citation type="submission" date="2015-01" db="EMBL/GenBank/DDBJ databases">
        <authorList>
            <person name="Aksoy S."/>
            <person name="Warren W."/>
            <person name="Wilson R.K."/>
        </authorList>
    </citation>
    <scope>NUCLEOTIDE SEQUENCE [LARGE SCALE GENOMIC DNA]</scope>
    <source>
        <strain evidence="2">IAEA</strain>
    </source>
</reference>
<reference evidence="1" key="2">
    <citation type="submission" date="2020-05" db="UniProtKB">
        <authorList>
            <consortium name="EnsemblMetazoa"/>
        </authorList>
    </citation>
    <scope>IDENTIFICATION</scope>
    <source>
        <strain evidence="1">IAEA</strain>
    </source>
</reference>
<dbReference type="Proteomes" id="UP000092460">
    <property type="component" value="Unassembled WGS sequence"/>
</dbReference>
<dbReference type="EMBL" id="JXJN01017083">
    <property type="status" value="NOT_ANNOTATED_CDS"/>
    <property type="molecule type" value="Genomic_DNA"/>
</dbReference>
<name>A0A1B0BMX6_9MUSC</name>
<evidence type="ECO:0000313" key="1">
    <source>
        <dbReference type="EnsemblMetazoa" id="GPPI035122-PA"/>
    </source>
</evidence>
<dbReference type="VEuPathDB" id="VectorBase:GPPI035122"/>
<keyword evidence="2" id="KW-1185">Reference proteome</keyword>
<dbReference type="EnsemblMetazoa" id="GPPI035122-RA">
    <property type="protein sequence ID" value="GPPI035122-PA"/>
    <property type="gene ID" value="GPPI035122"/>
</dbReference>
<accession>A0A1B0BMX6</accession>
<organism evidence="1 2">
    <name type="scientific">Glossina palpalis gambiensis</name>
    <dbReference type="NCBI Taxonomy" id="67801"/>
    <lineage>
        <taxon>Eukaryota</taxon>
        <taxon>Metazoa</taxon>
        <taxon>Ecdysozoa</taxon>
        <taxon>Arthropoda</taxon>
        <taxon>Hexapoda</taxon>
        <taxon>Insecta</taxon>
        <taxon>Pterygota</taxon>
        <taxon>Neoptera</taxon>
        <taxon>Endopterygota</taxon>
        <taxon>Diptera</taxon>
        <taxon>Brachycera</taxon>
        <taxon>Muscomorpha</taxon>
        <taxon>Hippoboscoidea</taxon>
        <taxon>Glossinidae</taxon>
        <taxon>Glossina</taxon>
    </lineage>
</organism>
<evidence type="ECO:0000313" key="2">
    <source>
        <dbReference type="Proteomes" id="UP000092460"/>
    </source>
</evidence>